<dbReference type="PANTHER" id="PTHR14790:SF15">
    <property type="entry name" value="RECQ-MEDIATED GENOME INSTABILITY PROTEIN 1"/>
    <property type="match status" value="1"/>
</dbReference>
<dbReference type="GO" id="GO:0000712">
    <property type="term" value="P:resolution of meiotic recombination intermediates"/>
    <property type="evidence" value="ECO:0007669"/>
    <property type="project" value="TreeGrafter"/>
</dbReference>
<proteinExistence type="inferred from homology"/>
<comment type="similarity">
    <text evidence="1">Belongs to the RMI1 family.</text>
</comment>
<dbReference type="WormBase" id="SRAE_2000232500">
    <property type="protein sequence ID" value="SRP08842"/>
    <property type="gene ID" value="WBGene00262535"/>
</dbReference>
<dbReference type="OrthoDB" id="341511at2759"/>
<dbReference type="STRING" id="34506.A0A090MYR9"/>
<organism evidence="4">
    <name type="scientific">Strongyloides ratti</name>
    <name type="common">Parasitic roundworm</name>
    <dbReference type="NCBI Taxonomy" id="34506"/>
    <lineage>
        <taxon>Eukaryota</taxon>
        <taxon>Metazoa</taxon>
        <taxon>Ecdysozoa</taxon>
        <taxon>Nematoda</taxon>
        <taxon>Chromadorea</taxon>
        <taxon>Rhabditida</taxon>
        <taxon>Tylenchina</taxon>
        <taxon>Panagrolaimomorpha</taxon>
        <taxon>Strongyloidoidea</taxon>
        <taxon>Strongyloididae</taxon>
        <taxon>Strongyloides</taxon>
    </lineage>
</organism>
<dbReference type="GeneID" id="36380029"/>
<accession>A0A090MYR9</accession>
<dbReference type="Gene3D" id="2.40.50.770">
    <property type="entry name" value="RecQ-mediated genome instability protein Rmi1, C-terminal domain"/>
    <property type="match status" value="1"/>
</dbReference>
<dbReference type="InterPro" id="IPR013894">
    <property type="entry name" value="RMI1_OB"/>
</dbReference>
<dbReference type="WBParaSite" id="SRAE_2000232500.1">
    <property type="protein sequence ID" value="SRAE_2000232500.1"/>
    <property type="gene ID" value="WBGene00262535"/>
</dbReference>
<evidence type="ECO:0000313" key="4">
    <source>
        <dbReference type="EMBL" id="CEF67664.1"/>
    </source>
</evidence>
<evidence type="ECO:0000256" key="2">
    <source>
        <dbReference type="ARBA" id="ARBA00018987"/>
    </source>
</evidence>
<reference evidence="4 5" key="1">
    <citation type="submission" date="2014-09" db="EMBL/GenBank/DDBJ databases">
        <authorList>
            <person name="Martin A.A."/>
        </authorList>
    </citation>
    <scope>NUCLEOTIDE SEQUENCE</scope>
    <source>
        <strain evidence="5">ED321</strain>
        <strain evidence="4">ED321 Heterogonic</strain>
    </source>
</reference>
<feature type="domain" description="RecQ mediated genome instability protein 1 OB-fold" evidence="3">
    <location>
        <begin position="79"/>
        <end position="201"/>
    </location>
</feature>
<keyword evidence="5" id="KW-1185">Reference proteome</keyword>
<dbReference type="GO" id="GO:0031422">
    <property type="term" value="C:RecQ family helicase-topoisomerase III complex"/>
    <property type="evidence" value="ECO:0007669"/>
    <property type="project" value="TreeGrafter"/>
</dbReference>
<dbReference type="GO" id="GO:0000724">
    <property type="term" value="P:double-strand break repair via homologous recombination"/>
    <property type="evidence" value="ECO:0007669"/>
    <property type="project" value="TreeGrafter"/>
</dbReference>
<dbReference type="EMBL" id="LN609529">
    <property type="protein sequence ID" value="CEF67664.1"/>
    <property type="molecule type" value="Genomic_DNA"/>
</dbReference>
<evidence type="ECO:0000256" key="1">
    <source>
        <dbReference type="ARBA" id="ARBA00006395"/>
    </source>
</evidence>
<evidence type="ECO:0000313" key="6">
    <source>
        <dbReference type="WBParaSite" id="SRAE_2000232500.1"/>
    </source>
</evidence>
<evidence type="ECO:0000313" key="7">
    <source>
        <dbReference type="WormBase" id="SRAE_2000232500"/>
    </source>
</evidence>
<evidence type="ECO:0000259" key="3">
    <source>
        <dbReference type="Pfam" id="PF08585"/>
    </source>
</evidence>
<dbReference type="PANTHER" id="PTHR14790">
    <property type="entry name" value="RECQ-MEDIATED GENOME INSTABILITY PROTEIN 1 RMI1"/>
    <property type="match status" value="1"/>
</dbReference>
<dbReference type="Proteomes" id="UP000035682">
    <property type="component" value="Unplaced"/>
</dbReference>
<dbReference type="AlphaFoldDB" id="A0A090MYR9"/>
<name>A0A090MYR9_STRRB</name>
<dbReference type="RefSeq" id="XP_024506864.1">
    <property type="nucleotide sequence ID" value="XM_024653382.1"/>
</dbReference>
<dbReference type="Pfam" id="PF08585">
    <property type="entry name" value="RMI1_N_C"/>
    <property type="match status" value="1"/>
</dbReference>
<reference evidence="6" key="2">
    <citation type="submission" date="2020-12" db="UniProtKB">
        <authorList>
            <consortium name="WormBaseParasite"/>
        </authorList>
    </citation>
    <scope>IDENTIFICATION</scope>
</reference>
<dbReference type="CTD" id="36380029"/>
<gene>
    <name evidence="4 6 7" type="ORF">SRAE_2000232500</name>
</gene>
<evidence type="ECO:0000313" key="5">
    <source>
        <dbReference type="Proteomes" id="UP000035682"/>
    </source>
</evidence>
<protein>
    <recommendedName>
        <fullName evidence="2">RecQ-mediated genome instability protein 1</fullName>
    </recommendedName>
</protein>
<sequence length="847" mass="97349">MEELLSIKNYFKSINISLTDDFLLAVKKFYTEIKGAVRLIPFKDFVFYQWLHCDIGDTTTQKCLPLITSTNGTVLINQVFQINWAVRIDIPLYSIYTELSETKADLAWFDNRHDTDDNFNPNSKCSLDEFEKNRVLLMELSDGSNIIQAIEKEPILNLKTILNPGTKVAICGYVSFSNKILYINNKLAKILGGNVEEQYNRNNTMSVIERKLHLPHSLKVRIKQIQNCKKKRISLPESSEGSKKIMEEWLNKSKKQNLSVSNDSDLFPYQVDCHKDDLDSTISSISTEISYGSDIVSRDHASTLSIKKKNKIDDLFQSPSNKVKKNKNNASDRNFFASPKLKKITEFCTPMKKKFTSLFVKKEKEKFPTSSENNISILRSNKVNRINSNDDIRNTINDQDKSHLKFQKQRAFTYCNKENNSLGYTPLRRSDKKEKGILSSKNLSQEGNMDNKIFNKLFNSPKFSIPRFSQNFSYPDGKNCLKNKEVIKEKKSKLDFHYELDPQSVSGKSSNSSTISRLFSTNQFSPPSSIIPSLGKVFSKIEKDTLSNTQYLKPHIYQTQDRYFGIKDDKVSNSINLKLDSRNIKPKIVYRRQSLNTSGNRNLDSSYNKYNCGESSHIYEDRSNSCLDINIMNTSNDSLDFDMQSFTMSNDRSTISLTQTPLHARKRVYLNTSNNSDALFSPPNKFSKHSMTQQEKPQQPIRNYYTINEALNLVSMSFGFEKLNVLAKVTKVVKGLSIQNNQWTMEIEITDENNDVLGCLIHDSFISYCLGETALEISRGSSNKCTNDKIEEKAIFFLKKLQKGNLIFSIDLFATQSIMPLIRKIRTIERFEQESSQMFSQYTFSHI</sequence>
<dbReference type="InterPro" id="IPR042470">
    <property type="entry name" value="RMI1_N_C_sf"/>
</dbReference>
<dbReference type="GO" id="GO:0016604">
    <property type="term" value="C:nuclear body"/>
    <property type="evidence" value="ECO:0007669"/>
    <property type="project" value="TreeGrafter"/>
</dbReference>